<organism evidence="2 3">
    <name type="scientific">Candidatus Enterousia intestinigallinarum</name>
    <dbReference type="NCBI Taxonomy" id="2840790"/>
    <lineage>
        <taxon>Bacteria</taxon>
        <taxon>Pseudomonadati</taxon>
        <taxon>Pseudomonadota</taxon>
        <taxon>Alphaproteobacteria</taxon>
        <taxon>Candidatus Enterousia</taxon>
    </lineage>
</organism>
<reference evidence="2" key="2">
    <citation type="journal article" date="2021" name="PeerJ">
        <title>Extensive microbial diversity within the chicken gut microbiome revealed by metagenomics and culture.</title>
        <authorList>
            <person name="Gilroy R."/>
            <person name="Ravi A."/>
            <person name="Getino M."/>
            <person name="Pursley I."/>
            <person name="Horton D.L."/>
            <person name="Alikhan N.F."/>
            <person name="Baker D."/>
            <person name="Gharbi K."/>
            <person name="Hall N."/>
            <person name="Watson M."/>
            <person name="Adriaenssens E.M."/>
            <person name="Foster-Nyarko E."/>
            <person name="Jarju S."/>
            <person name="Secka A."/>
            <person name="Antonio M."/>
            <person name="Oren A."/>
            <person name="Chaudhuri R.R."/>
            <person name="La Ragione R."/>
            <person name="Hildebrand F."/>
            <person name="Pallen M.J."/>
        </authorList>
    </citation>
    <scope>NUCLEOTIDE SEQUENCE</scope>
    <source>
        <strain evidence="2">ChiGjej3B3-5194</strain>
    </source>
</reference>
<comment type="caution">
    <text evidence="2">The sequence shown here is derived from an EMBL/GenBank/DDBJ whole genome shotgun (WGS) entry which is preliminary data.</text>
</comment>
<evidence type="ECO:0000313" key="3">
    <source>
        <dbReference type="Proteomes" id="UP000886742"/>
    </source>
</evidence>
<keyword evidence="1" id="KW-0732">Signal</keyword>
<dbReference type="AlphaFoldDB" id="A0A9D1FGE7"/>
<dbReference type="Proteomes" id="UP000886742">
    <property type="component" value="Unassembled WGS sequence"/>
</dbReference>
<proteinExistence type="predicted"/>
<dbReference type="SUPFAM" id="SSF56925">
    <property type="entry name" value="OMPA-like"/>
    <property type="match status" value="1"/>
</dbReference>
<dbReference type="EMBL" id="DVJI01000012">
    <property type="protein sequence ID" value="HIS71137.1"/>
    <property type="molecule type" value="Genomic_DNA"/>
</dbReference>
<protein>
    <recommendedName>
        <fullName evidence="4">Outer membrane protein beta-barrel domain-containing protein</fullName>
    </recommendedName>
</protein>
<feature type="signal peptide" evidence="1">
    <location>
        <begin position="1"/>
        <end position="23"/>
    </location>
</feature>
<evidence type="ECO:0000256" key="1">
    <source>
        <dbReference type="SAM" id="SignalP"/>
    </source>
</evidence>
<dbReference type="Gene3D" id="2.40.160.20">
    <property type="match status" value="1"/>
</dbReference>
<accession>A0A9D1FGE7</accession>
<reference evidence="2" key="1">
    <citation type="submission" date="2020-10" db="EMBL/GenBank/DDBJ databases">
        <authorList>
            <person name="Gilroy R."/>
        </authorList>
    </citation>
    <scope>NUCLEOTIDE SEQUENCE</scope>
    <source>
        <strain evidence="2">ChiGjej3B3-5194</strain>
    </source>
</reference>
<sequence length="179" mass="19353">MKLKYAGILTVVSILFAGTSANAGALFDVYAGATIGVGAATMFADDKDVTHSAQSYGAVVGLDIPVFRFELEYDYLQADSIEMHLGMINAYAKMPLPVVKPYLGVGVGNVFSGKDNDFVDIDSVIAYQGMLGVTFDIPVLPIDVDVEGRVLYAADIYDVAGIKPDFLQYEGRLKLRYVF</sequence>
<dbReference type="InterPro" id="IPR011250">
    <property type="entry name" value="OMP/PagP_B-barrel"/>
</dbReference>
<evidence type="ECO:0000313" key="2">
    <source>
        <dbReference type="EMBL" id="HIS71137.1"/>
    </source>
</evidence>
<gene>
    <name evidence="2" type="ORF">IAD02_04105</name>
</gene>
<name>A0A9D1FGE7_9PROT</name>
<feature type="chain" id="PRO_5039434279" description="Outer membrane protein beta-barrel domain-containing protein" evidence="1">
    <location>
        <begin position="24"/>
        <end position="179"/>
    </location>
</feature>
<evidence type="ECO:0008006" key="4">
    <source>
        <dbReference type="Google" id="ProtNLM"/>
    </source>
</evidence>